<dbReference type="Pfam" id="PF01381">
    <property type="entry name" value="HTH_3"/>
    <property type="match status" value="1"/>
</dbReference>
<dbReference type="InterPro" id="IPR015927">
    <property type="entry name" value="Peptidase_S24_S26A/B/C"/>
</dbReference>
<dbReference type="PANTHER" id="PTHR40661:SF1">
    <property type="entry name" value="HTH CRO_C1-TYPE DOMAIN-CONTAINING PROTEIN"/>
    <property type="match status" value="1"/>
</dbReference>
<dbReference type="SUPFAM" id="SSF47413">
    <property type="entry name" value="lambda repressor-like DNA-binding domains"/>
    <property type="match status" value="1"/>
</dbReference>
<evidence type="ECO:0000313" key="6">
    <source>
        <dbReference type="Proteomes" id="UP001457898"/>
    </source>
</evidence>
<dbReference type="EMBL" id="JBBMFP010000024">
    <property type="protein sequence ID" value="MEQ2433446.1"/>
    <property type="molecule type" value="Genomic_DNA"/>
</dbReference>
<reference evidence="5 6" key="1">
    <citation type="submission" date="2024-03" db="EMBL/GenBank/DDBJ databases">
        <title>Human intestinal bacterial collection.</title>
        <authorList>
            <person name="Pauvert C."/>
            <person name="Hitch T.C.A."/>
            <person name="Clavel T."/>
        </authorList>
    </citation>
    <scope>NUCLEOTIDE SEQUENCE [LARGE SCALE GENOMIC DNA]</scope>
    <source>
        <strain evidence="5 6">CLA-SR-H028</strain>
    </source>
</reference>
<dbReference type="SMART" id="SM00530">
    <property type="entry name" value="HTH_XRE"/>
    <property type="match status" value="1"/>
</dbReference>
<evidence type="ECO:0000313" key="5">
    <source>
        <dbReference type="EMBL" id="MEQ2433446.1"/>
    </source>
</evidence>
<dbReference type="RefSeq" id="WP_349064650.1">
    <property type="nucleotide sequence ID" value="NZ_JBBMFP010000024.1"/>
</dbReference>
<accession>A0ABV1DST6</accession>
<dbReference type="Pfam" id="PF00717">
    <property type="entry name" value="Peptidase_S24"/>
    <property type="match status" value="1"/>
</dbReference>
<dbReference type="Proteomes" id="UP001457898">
    <property type="component" value="Unassembled WGS sequence"/>
</dbReference>
<dbReference type="SUPFAM" id="SSF51306">
    <property type="entry name" value="LexA/Signal peptidase"/>
    <property type="match status" value="1"/>
</dbReference>
<keyword evidence="2" id="KW-0238">DNA-binding</keyword>
<keyword evidence="3" id="KW-0804">Transcription</keyword>
<dbReference type="CDD" id="cd00093">
    <property type="entry name" value="HTH_XRE"/>
    <property type="match status" value="1"/>
</dbReference>
<dbReference type="Gene3D" id="2.10.109.10">
    <property type="entry name" value="Umud Fragment, subunit A"/>
    <property type="match status" value="1"/>
</dbReference>
<feature type="domain" description="HTH cro/C1-type" evidence="4">
    <location>
        <begin position="8"/>
        <end position="63"/>
    </location>
</feature>
<protein>
    <submittedName>
        <fullName evidence="5">S24 family peptidase</fullName>
    </submittedName>
</protein>
<dbReference type="PROSITE" id="PS50943">
    <property type="entry name" value="HTH_CROC1"/>
    <property type="match status" value="1"/>
</dbReference>
<gene>
    <name evidence="5" type="ORF">WMO65_20850</name>
</gene>
<evidence type="ECO:0000256" key="1">
    <source>
        <dbReference type="ARBA" id="ARBA00023015"/>
    </source>
</evidence>
<dbReference type="InterPro" id="IPR010982">
    <property type="entry name" value="Lambda_DNA-bd_dom_sf"/>
</dbReference>
<dbReference type="InterPro" id="IPR001387">
    <property type="entry name" value="Cro/C1-type_HTH"/>
</dbReference>
<dbReference type="PANTHER" id="PTHR40661">
    <property type="match status" value="1"/>
</dbReference>
<evidence type="ECO:0000256" key="3">
    <source>
        <dbReference type="ARBA" id="ARBA00023163"/>
    </source>
</evidence>
<evidence type="ECO:0000259" key="4">
    <source>
        <dbReference type="PROSITE" id="PS50943"/>
    </source>
</evidence>
<proteinExistence type="predicted"/>
<dbReference type="Gene3D" id="1.10.260.40">
    <property type="entry name" value="lambda repressor-like DNA-binding domains"/>
    <property type="match status" value="1"/>
</dbReference>
<dbReference type="CDD" id="cd06529">
    <property type="entry name" value="S24_LexA-like"/>
    <property type="match status" value="1"/>
</dbReference>
<dbReference type="InterPro" id="IPR036286">
    <property type="entry name" value="LexA/Signal_pep-like_sf"/>
</dbReference>
<keyword evidence="6" id="KW-1185">Reference proteome</keyword>
<name>A0ABV1DST6_9FIRM</name>
<evidence type="ECO:0000256" key="2">
    <source>
        <dbReference type="ARBA" id="ARBA00023125"/>
    </source>
</evidence>
<dbReference type="InterPro" id="IPR039418">
    <property type="entry name" value="LexA-like"/>
</dbReference>
<organism evidence="5 6">
    <name type="scientific">Blautia caccae</name>
    <dbReference type="NCBI Taxonomy" id="3133175"/>
    <lineage>
        <taxon>Bacteria</taxon>
        <taxon>Bacillati</taxon>
        <taxon>Bacillota</taxon>
        <taxon>Clostridia</taxon>
        <taxon>Lachnospirales</taxon>
        <taxon>Lachnospiraceae</taxon>
        <taxon>Blautia</taxon>
    </lineage>
</organism>
<keyword evidence="1" id="KW-0805">Transcription regulation</keyword>
<sequence>MSTLGDRIKLVREQKGLLQSQLASLIGVKSSGVISNWEKGINKPDADKIVKLCEVLDISVSYLLNYHGKSQLELDPLEKKLIEKFRRLDVNEKKVVDSILDSILVLSEEKKKNLLSEATNSVNEKLIMYTYAQHMAYAGEGFYFDDLSTDLIEAPEYPGADFVIGVNGDSMEPTYSDGDNVYIKKTCELNYGEVGLFVMDNSAYIKEYTKEGLVSHNKSYPLIAGRDDIRIIGKVLGKVSKKAKIIRK</sequence>
<comment type="caution">
    <text evidence="5">The sequence shown here is derived from an EMBL/GenBank/DDBJ whole genome shotgun (WGS) entry which is preliminary data.</text>
</comment>